<evidence type="ECO:0000313" key="3">
    <source>
        <dbReference type="Proteomes" id="UP000027142"/>
    </source>
</evidence>
<name>A0A060LYN8_9BACI</name>
<dbReference type="PATRIC" id="fig|1246626.3.peg.2729"/>
<proteinExistence type="predicted"/>
<accession>A0A060LYN8</accession>
<sequence length="224" mass="26071">MLVWIVLPLIILLVILLIMLFIPIKIHIRYAHHQEDDLLTLSVSFLGLKVYKLEVPVIHVNTLTQTVTAEEKEESLFKDKKKNKKWGIESLKNYVKTAKRFAAHFPKLKQRVYRFLAKVTCKHVTWKTEFGTGDAAITAQLAGLIWTIKSFCIGWIQAKVNWKGEKRLEVTPHFQVKGYRMFVSCIVTFTLWHAITTLLLLVISYKKIEKRFKPASSGERYFHS</sequence>
<organism evidence="2 3">
    <name type="scientific">Shouchella lehensis G1</name>
    <dbReference type="NCBI Taxonomy" id="1246626"/>
    <lineage>
        <taxon>Bacteria</taxon>
        <taxon>Bacillati</taxon>
        <taxon>Bacillota</taxon>
        <taxon>Bacilli</taxon>
        <taxon>Bacillales</taxon>
        <taxon>Bacillaceae</taxon>
        <taxon>Shouchella</taxon>
    </lineage>
</organism>
<dbReference type="HOGENOM" id="CLU_097083_1_0_9"/>
<dbReference type="RefSeq" id="WP_038481955.1">
    <property type="nucleotide sequence ID" value="NZ_CP003923.1"/>
</dbReference>
<dbReference type="EMBL" id="CP003923">
    <property type="protein sequence ID" value="AIC95302.1"/>
    <property type="molecule type" value="Genomic_DNA"/>
</dbReference>
<feature type="transmembrane region" description="Helical" evidence="1">
    <location>
        <begin position="178"/>
        <end position="203"/>
    </location>
</feature>
<dbReference type="InterPro" id="IPR021338">
    <property type="entry name" value="DUF2953"/>
</dbReference>
<keyword evidence="1" id="KW-0472">Membrane</keyword>
<dbReference type="Proteomes" id="UP000027142">
    <property type="component" value="Chromosome"/>
</dbReference>
<dbReference type="Pfam" id="PF11167">
    <property type="entry name" value="DUF2953"/>
    <property type="match status" value="1"/>
</dbReference>
<keyword evidence="3" id="KW-1185">Reference proteome</keyword>
<dbReference type="eggNOG" id="ENOG50330CC">
    <property type="taxonomic scope" value="Bacteria"/>
</dbReference>
<dbReference type="OrthoDB" id="1683589at2"/>
<dbReference type="KEGG" id="ble:BleG1_2737"/>
<feature type="transmembrane region" description="Helical" evidence="1">
    <location>
        <begin position="6"/>
        <end position="24"/>
    </location>
</feature>
<evidence type="ECO:0000313" key="2">
    <source>
        <dbReference type="EMBL" id="AIC95302.1"/>
    </source>
</evidence>
<reference evidence="2 3" key="1">
    <citation type="journal article" date="2014" name="Gene">
        <title>A comparative genomic analysis of the alkalitolerant soil bacterium Bacillus lehensis G1.</title>
        <authorList>
            <person name="Noor Y.M."/>
            <person name="Samsulrizal N.H."/>
            <person name="Jema'on N.A."/>
            <person name="Low K.O."/>
            <person name="Ramli A.N."/>
            <person name="Alias N.I."/>
            <person name="Damis S.I."/>
            <person name="Fuzi S.F."/>
            <person name="Isa M.N."/>
            <person name="Murad A.M."/>
            <person name="Raih M.F."/>
            <person name="Bakar F.D."/>
            <person name="Najimudin N."/>
            <person name="Mahadi N.M."/>
            <person name="Illias R.M."/>
        </authorList>
    </citation>
    <scope>NUCLEOTIDE SEQUENCE [LARGE SCALE GENOMIC DNA]</scope>
    <source>
        <strain evidence="2 3">G1</strain>
    </source>
</reference>
<evidence type="ECO:0008006" key="4">
    <source>
        <dbReference type="Google" id="ProtNLM"/>
    </source>
</evidence>
<evidence type="ECO:0000256" key="1">
    <source>
        <dbReference type="SAM" id="Phobius"/>
    </source>
</evidence>
<keyword evidence="1" id="KW-1133">Transmembrane helix</keyword>
<keyword evidence="1" id="KW-0812">Transmembrane</keyword>
<protein>
    <recommendedName>
        <fullName evidence="4">DUF2953 domain-containing protein</fullName>
    </recommendedName>
</protein>
<gene>
    <name evidence="2" type="ORF">BleG1_2737</name>
</gene>
<dbReference type="STRING" id="1246626.BleG1_2737"/>
<dbReference type="AlphaFoldDB" id="A0A060LYN8"/>